<dbReference type="GO" id="GO:0006412">
    <property type="term" value="P:translation"/>
    <property type="evidence" value="ECO:0007669"/>
    <property type="project" value="InterPro"/>
</dbReference>
<name>A0AAD7AHS5_9AGAR</name>
<dbReference type="Proteomes" id="UP001218218">
    <property type="component" value="Unassembled WGS sequence"/>
</dbReference>
<keyword evidence="4" id="KW-1185">Reference proteome</keyword>
<dbReference type="InterPro" id="IPR013810">
    <property type="entry name" value="Ribosomal_uS5_N"/>
</dbReference>
<dbReference type="EMBL" id="JARIHO010000006">
    <property type="protein sequence ID" value="KAJ7359317.1"/>
    <property type="molecule type" value="Genomic_DNA"/>
</dbReference>
<comment type="caution">
    <text evidence="3">The sequence shown here is derived from an EMBL/GenBank/DDBJ whole genome shotgun (WGS) entry which is preliminary data.</text>
</comment>
<protein>
    <recommendedName>
        <fullName evidence="2">S5 DRBM domain-containing protein</fullName>
    </recommendedName>
</protein>
<organism evidence="3 4">
    <name type="scientific">Mycena albidolilacea</name>
    <dbReference type="NCBI Taxonomy" id="1033008"/>
    <lineage>
        <taxon>Eukaryota</taxon>
        <taxon>Fungi</taxon>
        <taxon>Dikarya</taxon>
        <taxon>Basidiomycota</taxon>
        <taxon>Agaricomycotina</taxon>
        <taxon>Agaricomycetes</taxon>
        <taxon>Agaricomycetidae</taxon>
        <taxon>Agaricales</taxon>
        <taxon>Marasmiineae</taxon>
        <taxon>Mycenaceae</taxon>
        <taxon>Mycena</taxon>
    </lineage>
</organism>
<evidence type="ECO:0000313" key="4">
    <source>
        <dbReference type="Proteomes" id="UP001218218"/>
    </source>
</evidence>
<dbReference type="GO" id="GO:0005840">
    <property type="term" value="C:ribosome"/>
    <property type="evidence" value="ECO:0007669"/>
    <property type="project" value="InterPro"/>
</dbReference>
<accession>A0AAD7AHS5</accession>
<dbReference type="InterPro" id="IPR000851">
    <property type="entry name" value="Ribosomal_uS5"/>
</dbReference>
<dbReference type="SUPFAM" id="SSF54768">
    <property type="entry name" value="dsRNA-binding domain-like"/>
    <property type="match status" value="1"/>
</dbReference>
<gene>
    <name evidence="3" type="ORF">DFH08DRAFT_952472</name>
</gene>
<dbReference type="GO" id="GO:0003723">
    <property type="term" value="F:RNA binding"/>
    <property type="evidence" value="ECO:0007669"/>
    <property type="project" value="InterPro"/>
</dbReference>
<dbReference type="GO" id="GO:0003735">
    <property type="term" value="F:structural constituent of ribosome"/>
    <property type="evidence" value="ECO:0007669"/>
    <property type="project" value="InterPro"/>
</dbReference>
<reference evidence="3" key="1">
    <citation type="submission" date="2023-03" db="EMBL/GenBank/DDBJ databases">
        <title>Massive genome expansion in bonnet fungi (Mycena s.s.) driven by repeated elements and novel gene families across ecological guilds.</title>
        <authorList>
            <consortium name="Lawrence Berkeley National Laboratory"/>
            <person name="Harder C.B."/>
            <person name="Miyauchi S."/>
            <person name="Viragh M."/>
            <person name="Kuo A."/>
            <person name="Thoen E."/>
            <person name="Andreopoulos B."/>
            <person name="Lu D."/>
            <person name="Skrede I."/>
            <person name="Drula E."/>
            <person name="Henrissat B."/>
            <person name="Morin E."/>
            <person name="Kohler A."/>
            <person name="Barry K."/>
            <person name="LaButti K."/>
            <person name="Morin E."/>
            <person name="Salamov A."/>
            <person name="Lipzen A."/>
            <person name="Mereny Z."/>
            <person name="Hegedus B."/>
            <person name="Baldrian P."/>
            <person name="Stursova M."/>
            <person name="Weitz H."/>
            <person name="Taylor A."/>
            <person name="Grigoriev I.V."/>
            <person name="Nagy L.G."/>
            <person name="Martin F."/>
            <person name="Kauserud H."/>
        </authorList>
    </citation>
    <scope>NUCLEOTIDE SEQUENCE</scope>
    <source>
        <strain evidence="3">CBHHK002</strain>
    </source>
</reference>
<dbReference type="PANTHER" id="PTHR48277:SF1">
    <property type="entry name" value="MITOCHONDRIAL RIBOSOMAL PROTEIN S5"/>
    <property type="match status" value="1"/>
</dbReference>
<sequence length="567" mass="63413">MHVLETLESYGVGLTCFHQFCDCHNVSVAERGHIYGQLHLKLALQPVSFRNDALWFGDNKHLALLKKLSVKAGLSFSCPACGPVTPAHLHVFLGALDLETLYGAAMGSLALVAFRGCRYLDELVLCSAAKFDPKHDTCHDTSISDLIVNSHSCLLTACMDLDIDICPVWAFNNHCRVNHSPPLGTPLFAYRSTLSWHVITKDVFLTTSSLAFKNTGLDQVFRHSYCIGGAMDLLLAGVAPEVIMKLRGWTSLCFLVYWCRLKHVIPAAIVRAWAAQQKEFVQAHNHPSDIDWLLPKPDDETPGDKEKDKAKIAVIVAEVQRQEEIVEAENRAKDQPWPDLMTCDLLLDSHKVLELLPTKERPFHNRVVVHNHHSIFTEALHADLFDFDNPEYETTKTDDIEEQGNDTMTNLPLSKERIRQLITFPVHIYIALQQKGKGKIAHSVHITIIRDGNRMVGLGFGKHKKGEVAQSKSMRKGVRNMDWVKWFEDHTIWTEVRTKFGVTTVILQPRPDISAKVWGSQNQIAVMKATLQPLQAGHAPLGMGDGLGGPGRKLFKGSGLRSKSEIE</sequence>
<dbReference type="Pfam" id="PF00333">
    <property type="entry name" value="Ribosomal_S5"/>
    <property type="match status" value="1"/>
</dbReference>
<proteinExistence type="predicted"/>
<feature type="domain" description="S5 DRBM" evidence="2">
    <location>
        <begin position="426"/>
        <end position="483"/>
    </location>
</feature>
<dbReference type="Gene3D" id="3.30.160.20">
    <property type="match status" value="1"/>
</dbReference>
<evidence type="ECO:0000259" key="2">
    <source>
        <dbReference type="Pfam" id="PF00333"/>
    </source>
</evidence>
<dbReference type="AlphaFoldDB" id="A0AAD7AHS5"/>
<evidence type="ECO:0000313" key="3">
    <source>
        <dbReference type="EMBL" id="KAJ7359317.1"/>
    </source>
</evidence>
<feature type="region of interest" description="Disordered" evidence="1">
    <location>
        <begin position="542"/>
        <end position="567"/>
    </location>
</feature>
<evidence type="ECO:0000256" key="1">
    <source>
        <dbReference type="SAM" id="MobiDB-lite"/>
    </source>
</evidence>
<dbReference type="PANTHER" id="PTHR48277">
    <property type="entry name" value="MITOCHONDRIAL RIBOSOMAL PROTEIN S5"/>
    <property type="match status" value="1"/>
</dbReference>